<evidence type="ECO:0000256" key="3">
    <source>
        <dbReference type="ARBA" id="ARBA00022989"/>
    </source>
</evidence>
<gene>
    <name evidence="7" type="ORF">Bathy02g05860</name>
</gene>
<evidence type="ECO:0000256" key="1">
    <source>
        <dbReference type="ARBA" id="ARBA00004141"/>
    </source>
</evidence>
<protein>
    <recommendedName>
        <fullName evidence="9">LMBR1-like membrane protein</fullName>
    </recommendedName>
</protein>
<feature type="transmembrane region" description="Helical" evidence="6">
    <location>
        <begin position="37"/>
        <end position="57"/>
    </location>
</feature>
<dbReference type="Proteomes" id="UP000198341">
    <property type="component" value="Chromosome 2"/>
</dbReference>
<name>K8EQN1_9CHLO</name>
<evidence type="ECO:0000256" key="2">
    <source>
        <dbReference type="ARBA" id="ARBA00022692"/>
    </source>
</evidence>
<evidence type="ECO:0000256" key="5">
    <source>
        <dbReference type="SAM" id="Coils"/>
    </source>
</evidence>
<proteinExistence type="predicted"/>
<dbReference type="InterPro" id="IPR006876">
    <property type="entry name" value="LMBR1-like_membr_prot"/>
</dbReference>
<evidence type="ECO:0000256" key="4">
    <source>
        <dbReference type="ARBA" id="ARBA00023136"/>
    </source>
</evidence>
<evidence type="ECO:0000313" key="7">
    <source>
        <dbReference type="EMBL" id="CCO14730.1"/>
    </source>
</evidence>
<accession>K8EQN1</accession>
<feature type="transmembrane region" description="Helical" evidence="6">
    <location>
        <begin position="6"/>
        <end position="25"/>
    </location>
</feature>
<feature type="transmembrane region" description="Helical" evidence="6">
    <location>
        <begin position="352"/>
        <end position="374"/>
    </location>
</feature>
<evidence type="ECO:0000313" key="8">
    <source>
        <dbReference type="Proteomes" id="UP000198341"/>
    </source>
</evidence>
<evidence type="ECO:0000256" key="6">
    <source>
        <dbReference type="SAM" id="Phobius"/>
    </source>
</evidence>
<feature type="transmembrane region" description="Helical" evidence="6">
    <location>
        <begin position="120"/>
        <end position="145"/>
    </location>
</feature>
<dbReference type="Pfam" id="PF04791">
    <property type="entry name" value="LMBR1"/>
    <property type="match status" value="1"/>
</dbReference>
<dbReference type="AlphaFoldDB" id="K8EQN1"/>
<keyword evidence="8" id="KW-1185">Reference proteome</keyword>
<feature type="transmembrane region" description="Helical" evidence="6">
    <location>
        <begin position="496"/>
        <end position="515"/>
    </location>
</feature>
<keyword evidence="3 6" id="KW-1133">Transmembrane helix</keyword>
<dbReference type="GeneID" id="19017701"/>
<dbReference type="OrthoDB" id="73273at2759"/>
<keyword evidence="2 6" id="KW-0812">Transmembrane</keyword>
<feature type="transmembrane region" description="Helical" evidence="6">
    <location>
        <begin position="87"/>
        <end position="108"/>
    </location>
</feature>
<keyword evidence="5" id="KW-0175">Coiled coil</keyword>
<dbReference type="eggNOG" id="ENOG502QPKQ">
    <property type="taxonomic scope" value="Eukaryota"/>
</dbReference>
<feature type="coiled-coil region" evidence="5">
    <location>
        <begin position="303"/>
        <end position="337"/>
    </location>
</feature>
<feature type="transmembrane region" description="Helical" evidence="6">
    <location>
        <begin position="224"/>
        <end position="244"/>
    </location>
</feature>
<keyword evidence="4 6" id="KW-0472">Membrane</keyword>
<organism evidence="7 8">
    <name type="scientific">Bathycoccus prasinos</name>
    <dbReference type="NCBI Taxonomy" id="41875"/>
    <lineage>
        <taxon>Eukaryota</taxon>
        <taxon>Viridiplantae</taxon>
        <taxon>Chlorophyta</taxon>
        <taxon>Mamiellophyceae</taxon>
        <taxon>Mamiellales</taxon>
        <taxon>Bathycoccaceae</taxon>
        <taxon>Bathycoccus</taxon>
    </lineage>
</organism>
<comment type="subcellular location">
    <subcellularLocation>
        <location evidence="1">Membrane</location>
        <topology evidence="1">Multi-pass membrane protein</topology>
    </subcellularLocation>
</comment>
<dbReference type="GO" id="GO:0016020">
    <property type="term" value="C:membrane"/>
    <property type="evidence" value="ECO:0007669"/>
    <property type="project" value="UniProtKB-SubCell"/>
</dbReference>
<evidence type="ECO:0008006" key="9">
    <source>
        <dbReference type="Google" id="ProtNLM"/>
    </source>
</evidence>
<dbReference type="EMBL" id="FO082277">
    <property type="protein sequence ID" value="CCO14730.1"/>
    <property type="molecule type" value="Genomic_DNA"/>
</dbReference>
<dbReference type="RefSeq" id="XP_007514490.1">
    <property type="nucleotide sequence ID" value="XM_007514428.1"/>
</dbReference>
<dbReference type="KEGG" id="bpg:Bathy02g05860"/>
<feature type="transmembrane region" description="Helical" evidence="6">
    <location>
        <begin position="435"/>
        <end position="458"/>
    </location>
</feature>
<reference evidence="7 8" key="1">
    <citation type="submission" date="2011-10" db="EMBL/GenBank/DDBJ databases">
        <authorList>
            <person name="Genoscope - CEA"/>
        </authorList>
    </citation>
    <scope>NUCLEOTIDE SEQUENCE [LARGE SCALE GENOMIC DNA]</scope>
    <source>
        <strain evidence="7 8">RCC 1105</strain>
    </source>
</reference>
<feature type="transmembrane region" description="Helical" evidence="6">
    <location>
        <begin position="394"/>
        <end position="414"/>
    </location>
</feature>
<dbReference type="PANTHER" id="PTHR31652:SF0">
    <property type="entry name" value="LIMR FAMILY PROTEIN DDB_G0283707-RELATED"/>
    <property type="match status" value="1"/>
</dbReference>
<sequence>MNWFLIVVVIVVTILVAIANLYVLINFQHPEDRNQAWFPKIIVISGLTIASGAILLLPLDVANRASCDASVSLSACETTLPMDEIWYSIYIITLVYVAILIPFTTFWYESDFDATLSQKLYNSLFWVVMSAIFVSLVLFLCWYYTGYADFSITSVKSGMMLLSQFDTLQGVHSCIRANPYPDGSNTYSPTDFSGGTSSPSLSGDACDSGSSEAITKSWTLDVSFPAYVAALTSFVGWFLFAPYAGIGMAANPIDAVTRFIQRPRKTIGKSEYDRSAQQIAIKTLEIHEKVKAVRNEERSNGRSRKIRSELKNLSMELEDIEDEERELQKLYPRGENRATSWTFTVWGYWWSLFYGILAFILSITWILHVGLYILAKNPVHPFLNSMFEALDSVFNLFGTAMFAIYCFYLISCVVKGNEKLGLKFLFVFNAYRMKLGATTMTGLLFNTGLIMLCSMAVAQFCSRAFASYAKDTSAIKMLSVNADHLQNIGVMFRKDVFPAIFVAFSCASMVFYFVFKGYFGWFTKQTLGRLNKAELKRRGQRIQAAMGRLKIRRKDGERSIPGTSGSA</sequence>
<dbReference type="STRING" id="41875.K8EQN1"/>
<dbReference type="PANTHER" id="PTHR31652">
    <property type="entry name" value="LIMR FAMILY PROTEIN DDB_G0283707-RELATED"/>
    <property type="match status" value="1"/>
</dbReference>